<evidence type="ECO:0000256" key="1">
    <source>
        <dbReference type="SAM" id="MobiDB-lite"/>
    </source>
</evidence>
<organism evidence="2 3">
    <name type="scientific">Caenorhabditis tropicalis</name>
    <dbReference type="NCBI Taxonomy" id="1561998"/>
    <lineage>
        <taxon>Eukaryota</taxon>
        <taxon>Metazoa</taxon>
        <taxon>Ecdysozoa</taxon>
        <taxon>Nematoda</taxon>
        <taxon>Chromadorea</taxon>
        <taxon>Rhabditida</taxon>
        <taxon>Rhabditina</taxon>
        <taxon>Rhabditomorpha</taxon>
        <taxon>Rhabditoidea</taxon>
        <taxon>Rhabditidae</taxon>
        <taxon>Peloderinae</taxon>
        <taxon>Caenorhabditis</taxon>
    </lineage>
</organism>
<evidence type="ECO:0000313" key="3">
    <source>
        <dbReference type="WBParaSite" id="Csp11.Scaffold630.g19846.t1"/>
    </source>
</evidence>
<keyword evidence="2" id="KW-1185">Reference proteome</keyword>
<protein>
    <submittedName>
        <fullName evidence="3">Uncharacterized protein</fullName>
    </submittedName>
</protein>
<proteinExistence type="predicted"/>
<evidence type="ECO:0000313" key="2">
    <source>
        <dbReference type="Proteomes" id="UP000095282"/>
    </source>
</evidence>
<dbReference type="WBParaSite" id="Csp11.Scaffold630.g19846.t1">
    <property type="protein sequence ID" value="Csp11.Scaffold630.g19846.t1"/>
    <property type="gene ID" value="Csp11.Scaffold630.g19846"/>
</dbReference>
<sequence>MMPGCRRTSSVAKNQLTLGGGGHSQHHFTSDQMSKNARLTSLSGDVRHTTCPSCSSRLFSFFLFIVFFF</sequence>
<dbReference type="AlphaFoldDB" id="A0A1I7UVT1"/>
<name>A0A1I7UVT1_9PELO</name>
<reference evidence="3" key="1">
    <citation type="submission" date="2016-11" db="UniProtKB">
        <authorList>
            <consortium name="WormBaseParasite"/>
        </authorList>
    </citation>
    <scope>IDENTIFICATION</scope>
</reference>
<accession>A0A1I7UVT1</accession>
<feature type="region of interest" description="Disordered" evidence="1">
    <location>
        <begin position="1"/>
        <end position="33"/>
    </location>
</feature>
<feature type="compositionally biased region" description="Polar residues" evidence="1">
    <location>
        <begin position="7"/>
        <end position="17"/>
    </location>
</feature>
<dbReference type="Proteomes" id="UP000095282">
    <property type="component" value="Unplaced"/>
</dbReference>